<dbReference type="InterPro" id="IPR019430">
    <property type="entry name" value="7TM_GPCR_serpentine_rcpt_Srx"/>
</dbReference>
<feature type="transmembrane region" description="Helical" evidence="5">
    <location>
        <begin position="162"/>
        <end position="190"/>
    </location>
</feature>
<feature type="transmembrane region" description="Helical" evidence="5">
    <location>
        <begin position="79"/>
        <end position="100"/>
    </location>
</feature>
<evidence type="ECO:0000256" key="1">
    <source>
        <dbReference type="ARBA" id="ARBA00004370"/>
    </source>
</evidence>
<evidence type="ECO:0000256" key="4">
    <source>
        <dbReference type="ARBA" id="ARBA00023136"/>
    </source>
</evidence>
<evidence type="ECO:0000313" key="7">
    <source>
        <dbReference type="Proteomes" id="UP000887565"/>
    </source>
</evidence>
<proteinExistence type="predicted"/>
<protein>
    <submittedName>
        <fullName evidence="8">G-protein coupled receptors family 1 profile domain-containing protein</fullName>
    </submittedName>
</protein>
<dbReference type="PRINTS" id="PR00237">
    <property type="entry name" value="GPCRRHODOPSN"/>
</dbReference>
<dbReference type="PANTHER" id="PTHR23017:SF3">
    <property type="entry name" value="G-PROTEIN COUPLED RECEPTORS FAMILY 1 PROFILE DOMAIN-CONTAINING PROTEIN"/>
    <property type="match status" value="1"/>
</dbReference>
<dbReference type="SUPFAM" id="SSF81321">
    <property type="entry name" value="Family A G protein-coupled receptor-like"/>
    <property type="match status" value="1"/>
</dbReference>
<evidence type="ECO:0000256" key="3">
    <source>
        <dbReference type="ARBA" id="ARBA00022989"/>
    </source>
</evidence>
<dbReference type="PROSITE" id="PS50262">
    <property type="entry name" value="G_PROTEIN_RECEP_F1_2"/>
    <property type="match status" value="1"/>
</dbReference>
<dbReference type="WBParaSite" id="nRc.2.0.1.t16006-RA">
    <property type="protein sequence ID" value="nRc.2.0.1.t16006-RA"/>
    <property type="gene ID" value="nRc.2.0.1.g16006"/>
</dbReference>
<feature type="transmembrane region" description="Helical" evidence="5">
    <location>
        <begin position="6"/>
        <end position="27"/>
    </location>
</feature>
<reference evidence="8" key="1">
    <citation type="submission" date="2022-11" db="UniProtKB">
        <authorList>
            <consortium name="WormBaseParasite"/>
        </authorList>
    </citation>
    <scope>IDENTIFICATION</scope>
</reference>
<keyword evidence="2 5" id="KW-0812">Transmembrane</keyword>
<feature type="transmembrane region" description="Helical" evidence="5">
    <location>
        <begin position="121"/>
        <end position="142"/>
    </location>
</feature>
<keyword evidence="3 5" id="KW-1133">Transmembrane helix</keyword>
<dbReference type="Gene3D" id="1.20.1070.10">
    <property type="entry name" value="Rhodopsin 7-helix transmembrane proteins"/>
    <property type="match status" value="1"/>
</dbReference>
<dbReference type="InterPro" id="IPR000276">
    <property type="entry name" value="GPCR_Rhodpsn"/>
</dbReference>
<accession>A0A915IQC0</accession>
<name>A0A915IQC0_ROMCU</name>
<dbReference type="GO" id="GO:0004930">
    <property type="term" value="F:G protein-coupled receptor activity"/>
    <property type="evidence" value="ECO:0007669"/>
    <property type="project" value="InterPro"/>
</dbReference>
<evidence type="ECO:0000256" key="5">
    <source>
        <dbReference type="SAM" id="Phobius"/>
    </source>
</evidence>
<dbReference type="Pfam" id="PF10328">
    <property type="entry name" value="7TM_GPCR_Srx"/>
    <property type="match status" value="1"/>
</dbReference>
<feature type="transmembrane region" description="Helical" evidence="5">
    <location>
        <begin position="217"/>
        <end position="238"/>
    </location>
</feature>
<evidence type="ECO:0000259" key="6">
    <source>
        <dbReference type="PROSITE" id="PS50262"/>
    </source>
</evidence>
<dbReference type="CDD" id="cd00637">
    <property type="entry name" value="7tm_classA_rhodopsin-like"/>
    <property type="match status" value="1"/>
</dbReference>
<dbReference type="Proteomes" id="UP000887565">
    <property type="component" value="Unplaced"/>
</dbReference>
<dbReference type="InterPro" id="IPR017452">
    <property type="entry name" value="GPCR_Rhodpsn_7TM"/>
</dbReference>
<dbReference type="AlphaFoldDB" id="A0A915IQC0"/>
<feature type="transmembrane region" description="Helical" evidence="5">
    <location>
        <begin position="250"/>
        <end position="273"/>
    </location>
</feature>
<comment type="subcellular location">
    <subcellularLocation>
        <location evidence="1">Membrane</location>
    </subcellularLocation>
</comment>
<feature type="transmembrane region" description="Helical" evidence="5">
    <location>
        <begin position="48"/>
        <end position="67"/>
    </location>
</feature>
<keyword evidence="4 5" id="KW-0472">Membrane</keyword>
<evidence type="ECO:0000313" key="8">
    <source>
        <dbReference type="WBParaSite" id="nRc.2.0.1.t16006-RA"/>
    </source>
</evidence>
<dbReference type="GO" id="GO:0016020">
    <property type="term" value="C:membrane"/>
    <property type="evidence" value="ECO:0007669"/>
    <property type="project" value="UniProtKB-SubCell"/>
</dbReference>
<feature type="domain" description="G-protein coupled receptors family 1 profile" evidence="6">
    <location>
        <begin position="20"/>
        <end position="270"/>
    </location>
</feature>
<dbReference type="PANTHER" id="PTHR23017">
    <property type="entry name" value="SERPENTINE RECEPTOR, CLASS X"/>
    <property type="match status" value="1"/>
</dbReference>
<sequence length="275" mass="31878">MNDSLIAVIYLTIGLIGFIANLIVIYVKSTHKKTYSNITYTFMVQVSVADNFALSATSFCGSLFLTFPQFQCPILNRLFGFFALGAWYAASFFLCFVAFSRFVSITKPAKVDLYFAPKIKWAMIVGAWLFCGGYYSCLLWYPQLLFKWISEKVSWEFNVDQVSPFVTIVIWQNAVINTICMLTQIIFNAMTLRWLQKSRKTILTIDQKKNRRRETKLFVQCLVNSCLYSVTFLLFQSLNFLLEFGIENFALYFVMSLAWILHHSANPIIYFVINR</sequence>
<evidence type="ECO:0000256" key="2">
    <source>
        <dbReference type="ARBA" id="ARBA00022692"/>
    </source>
</evidence>
<keyword evidence="7" id="KW-1185">Reference proteome</keyword>
<organism evidence="7 8">
    <name type="scientific">Romanomermis culicivorax</name>
    <name type="common">Nematode worm</name>
    <dbReference type="NCBI Taxonomy" id="13658"/>
    <lineage>
        <taxon>Eukaryota</taxon>
        <taxon>Metazoa</taxon>
        <taxon>Ecdysozoa</taxon>
        <taxon>Nematoda</taxon>
        <taxon>Enoplea</taxon>
        <taxon>Dorylaimia</taxon>
        <taxon>Mermithida</taxon>
        <taxon>Mermithoidea</taxon>
        <taxon>Mermithidae</taxon>
        <taxon>Romanomermis</taxon>
    </lineage>
</organism>